<keyword evidence="6" id="KW-1185">Reference proteome</keyword>
<evidence type="ECO:0000256" key="3">
    <source>
        <dbReference type="SAM" id="MobiDB-lite"/>
    </source>
</evidence>
<proteinExistence type="inferred from homology"/>
<organism evidence="5 6">
    <name type="scientific">Collybia nuda</name>
    <dbReference type="NCBI Taxonomy" id="64659"/>
    <lineage>
        <taxon>Eukaryota</taxon>
        <taxon>Fungi</taxon>
        <taxon>Dikarya</taxon>
        <taxon>Basidiomycota</taxon>
        <taxon>Agaricomycotina</taxon>
        <taxon>Agaricomycetes</taxon>
        <taxon>Agaricomycetidae</taxon>
        <taxon>Agaricales</taxon>
        <taxon>Tricholomatineae</taxon>
        <taxon>Clitocybaceae</taxon>
        <taxon>Collybia</taxon>
    </lineage>
</organism>
<gene>
    <name evidence="5" type="ORF">BDZ94DRAFT_1179843</name>
</gene>
<keyword evidence="2" id="KW-0521">NADP</keyword>
<protein>
    <submittedName>
        <fullName evidence="5">NAD(P)-binding protein</fullName>
    </submittedName>
</protein>
<dbReference type="Gene3D" id="3.90.25.10">
    <property type="entry name" value="UDP-galactose 4-epimerase, domain 1"/>
    <property type="match status" value="1"/>
</dbReference>
<dbReference type="PANTHER" id="PTHR42748:SF7">
    <property type="entry name" value="NMRA LIKE REDOX SENSOR 1-RELATED"/>
    <property type="match status" value="1"/>
</dbReference>
<dbReference type="Gene3D" id="3.40.50.720">
    <property type="entry name" value="NAD(P)-binding Rossmann-like Domain"/>
    <property type="match status" value="1"/>
</dbReference>
<feature type="domain" description="NmrA-like" evidence="4">
    <location>
        <begin position="3"/>
        <end position="247"/>
    </location>
</feature>
<dbReference type="Pfam" id="PF05368">
    <property type="entry name" value="NmrA"/>
    <property type="match status" value="1"/>
</dbReference>
<dbReference type="SUPFAM" id="SSF51735">
    <property type="entry name" value="NAD(P)-binding Rossmann-fold domains"/>
    <property type="match status" value="1"/>
</dbReference>
<reference evidence="5" key="1">
    <citation type="submission" date="2020-11" db="EMBL/GenBank/DDBJ databases">
        <authorList>
            <consortium name="DOE Joint Genome Institute"/>
            <person name="Ahrendt S."/>
            <person name="Riley R."/>
            <person name="Andreopoulos W."/>
            <person name="Labutti K."/>
            <person name="Pangilinan J."/>
            <person name="Ruiz-Duenas F.J."/>
            <person name="Barrasa J.M."/>
            <person name="Sanchez-Garcia M."/>
            <person name="Camarero S."/>
            <person name="Miyauchi S."/>
            <person name="Serrano A."/>
            <person name="Linde D."/>
            <person name="Babiker R."/>
            <person name="Drula E."/>
            <person name="Ayuso-Fernandez I."/>
            <person name="Pacheco R."/>
            <person name="Padilla G."/>
            <person name="Ferreira P."/>
            <person name="Barriuso J."/>
            <person name="Kellner H."/>
            <person name="Castanera R."/>
            <person name="Alfaro M."/>
            <person name="Ramirez L."/>
            <person name="Pisabarro A.G."/>
            <person name="Kuo A."/>
            <person name="Tritt A."/>
            <person name="Lipzen A."/>
            <person name="He G."/>
            <person name="Yan M."/>
            <person name="Ng V."/>
            <person name="Cullen D."/>
            <person name="Martin F."/>
            <person name="Rosso M.-N."/>
            <person name="Henrissat B."/>
            <person name="Hibbett D."/>
            <person name="Martinez A.T."/>
            <person name="Grigoriev I.V."/>
        </authorList>
    </citation>
    <scope>NUCLEOTIDE SEQUENCE</scope>
    <source>
        <strain evidence="5">CBS 247.69</strain>
    </source>
</reference>
<dbReference type="InterPro" id="IPR051164">
    <property type="entry name" value="NmrA-like_oxidored"/>
</dbReference>
<dbReference type="EMBL" id="MU150641">
    <property type="protein sequence ID" value="KAF9455498.1"/>
    <property type="molecule type" value="Genomic_DNA"/>
</dbReference>
<dbReference type="InterPro" id="IPR036291">
    <property type="entry name" value="NAD(P)-bd_dom_sf"/>
</dbReference>
<comment type="caution">
    <text evidence="5">The sequence shown here is derived from an EMBL/GenBank/DDBJ whole genome shotgun (WGS) entry which is preliminary data.</text>
</comment>
<dbReference type="Proteomes" id="UP000807353">
    <property type="component" value="Unassembled WGS sequence"/>
</dbReference>
<dbReference type="GO" id="GO:0005634">
    <property type="term" value="C:nucleus"/>
    <property type="evidence" value="ECO:0007669"/>
    <property type="project" value="TreeGrafter"/>
</dbReference>
<name>A0A9P6CBY4_9AGAR</name>
<evidence type="ECO:0000259" key="4">
    <source>
        <dbReference type="Pfam" id="PF05368"/>
    </source>
</evidence>
<dbReference type="InterPro" id="IPR008030">
    <property type="entry name" value="NmrA-like"/>
</dbReference>
<evidence type="ECO:0000256" key="2">
    <source>
        <dbReference type="ARBA" id="ARBA00022857"/>
    </source>
</evidence>
<evidence type="ECO:0000256" key="1">
    <source>
        <dbReference type="ARBA" id="ARBA00006328"/>
    </source>
</evidence>
<comment type="similarity">
    <text evidence="1">Belongs to the NmrA-type oxidoreductase family.</text>
</comment>
<sequence>MSTKQILVTGATGRQGSALISALRPQGDTTDDGSFHVLAMTRKATSPAAKKLSLEKHVTVVEGNLDNPDSVKEVFEEAKEKGGIWGVFCVLAFPGLGANADGEEKQGKTLADISMKYGVSSFVFSSVERGGESYDDKLVLDRLAKVRIERHVRELGTQGLPWTILRPGFFMENFEGTIGSITAAVLKSGLKPTTAVQLIAVDDIGHVAAGVFKNPEEFKSQILVVVGDVLTVPEQQAAYKTATGSPMPSIPAFLARFLISVNGHTQGLISDMERVYQMRIDPTNEENAAQVALTRKAYPDMTSFSTWAAQKHKRDPKREKNWNQVSIGRLVTGRQ</sequence>
<dbReference type="AlphaFoldDB" id="A0A9P6CBY4"/>
<dbReference type="PANTHER" id="PTHR42748">
    <property type="entry name" value="NITROGEN METABOLITE REPRESSION PROTEIN NMRA FAMILY MEMBER"/>
    <property type="match status" value="1"/>
</dbReference>
<dbReference type="OrthoDB" id="9997102at2759"/>
<evidence type="ECO:0000313" key="6">
    <source>
        <dbReference type="Proteomes" id="UP000807353"/>
    </source>
</evidence>
<feature type="region of interest" description="Disordered" evidence="3">
    <location>
        <begin position="311"/>
        <end position="335"/>
    </location>
</feature>
<accession>A0A9P6CBY4</accession>
<evidence type="ECO:0000313" key="5">
    <source>
        <dbReference type="EMBL" id="KAF9455498.1"/>
    </source>
</evidence>